<dbReference type="GO" id="GO:0016787">
    <property type="term" value="F:hydrolase activity"/>
    <property type="evidence" value="ECO:0007669"/>
    <property type="project" value="UniProtKB-KW"/>
</dbReference>
<organism evidence="2 3">
    <name type="scientific">Zhihengliuella alba</name>
    <dbReference type="NCBI Taxonomy" id="547018"/>
    <lineage>
        <taxon>Bacteria</taxon>
        <taxon>Bacillati</taxon>
        <taxon>Actinomycetota</taxon>
        <taxon>Actinomycetes</taxon>
        <taxon>Micrococcales</taxon>
        <taxon>Micrococcaceae</taxon>
        <taxon>Zhihengliuella</taxon>
    </lineage>
</organism>
<evidence type="ECO:0000313" key="3">
    <source>
        <dbReference type="Proteomes" id="UP001501536"/>
    </source>
</evidence>
<dbReference type="Gene3D" id="1.10.150.240">
    <property type="entry name" value="Putative phosphatase, domain 2"/>
    <property type="match status" value="1"/>
</dbReference>
<feature type="region of interest" description="Disordered" evidence="1">
    <location>
        <begin position="235"/>
        <end position="258"/>
    </location>
</feature>
<evidence type="ECO:0000256" key="1">
    <source>
        <dbReference type="SAM" id="MobiDB-lite"/>
    </source>
</evidence>
<dbReference type="SFLD" id="SFLDS00003">
    <property type="entry name" value="Haloacid_Dehalogenase"/>
    <property type="match status" value="1"/>
</dbReference>
<protein>
    <submittedName>
        <fullName evidence="2">HAD family hydrolase</fullName>
    </submittedName>
</protein>
<dbReference type="InterPro" id="IPR050155">
    <property type="entry name" value="HAD-like_hydrolase_sf"/>
</dbReference>
<dbReference type="RefSeq" id="WP_344878931.1">
    <property type="nucleotide sequence ID" value="NZ_BAABCJ010000001.1"/>
</dbReference>
<dbReference type="InterPro" id="IPR023214">
    <property type="entry name" value="HAD_sf"/>
</dbReference>
<dbReference type="Pfam" id="PF13419">
    <property type="entry name" value="HAD_2"/>
    <property type="match status" value="1"/>
</dbReference>
<comment type="caution">
    <text evidence="2">The sequence shown here is derived from an EMBL/GenBank/DDBJ whole genome shotgun (WGS) entry which is preliminary data.</text>
</comment>
<keyword evidence="2" id="KW-0378">Hydrolase</keyword>
<dbReference type="InterPro" id="IPR023198">
    <property type="entry name" value="PGP-like_dom2"/>
</dbReference>
<dbReference type="SFLD" id="SFLDG01129">
    <property type="entry name" value="C1.5:_HAD__Beta-PGM__Phosphata"/>
    <property type="match status" value="1"/>
</dbReference>
<accession>A0ABP7CT11</accession>
<dbReference type="InterPro" id="IPR036412">
    <property type="entry name" value="HAD-like_sf"/>
</dbReference>
<dbReference type="SUPFAM" id="SSF56784">
    <property type="entry name" value="HAD-like"/>
    <property type="match status" value="1"/>
</dbReference>
<sequence>MNPAPAARSAVVFDLDGTLVDPAGAITNGIAEALAAHGVPVPSQQVLDAMIGPPLATSVAAVPGVRPEDVQSIIDHYRAGYLAHGMADSRVYPGIVDLLEDLGRRGIARAVATSKPVDMARRLLRIQGLDGLFETVHGADPDEAKPHAGKAAIVAEALAALGLAEVGPEERGRRAVMVGDRYFDIEGAHAHGLPCIGVEWGYAPEGELAAADADAVVSEAGALRAALGRLLPDLGDPADHGEADEAPAVAGTGSEEAH</sequence>
<name>A0ABP7CT11_9MICC</name>
<evidence type="ECO:0000313" key="2">
    <source>
        <dbReference type="EMBL" id="GAA3693765.1"/>
    </source>
</evidence>
<dbReference type="EMBL" id="BAABCJ010000001">
    <property type="protein sequence ID" value="GAA3693765.1"/>
    <property type="molecule type" value="Genomic_DNA"/>
</dbReference>
<proteinExistence type="predicted"/>
<dbReference type="InterPro" id="IPR041492">
    <property type="entry name" value="HAD_2"/>
</dbReference>
<dbReference type="PANTHER" id="PTHR43434:SF20">
    <property type="entry name" value="5'-NUCLEOTIDASE"/>
    <property type="match status" value="1"/>
</dbReference>
<reference evidence="3" key="1">
    <citation type="journal article" date="2019" name="Int. J. Syst. Evol. Microbiol.">
        <title>The Global Catalogue of Microorganisms (GCM) 10K type strain sequencing project: providing services to taxonomists for standard genome sequencing and annotation.</title>
        <authorList>
            <consortium name="The Broad Institute Genomics Platform"/>
            <consortium name="The Broad Institute Genome Sequencing Center for Infectious Disease"/>
            <person name="Wu L."/>
            <person name="Ma J."/>
        </authorList>
    </citation>
    <scope>NUCLEOTIDE SEQUENCE [LARGE SCALE GENOMIC DNA]</scope>
    <source>
        <strain evidence="3">JCM 16961</strain>
    </source>
</reference>
<dbReference type="Gene3D" id="3.40.50.1000">
    <property type="entry name" value="HAD superfamily/HAD-like"/>
    <property type="match status" value="1"/>
</dbReference>
<dbReference type="Proteomes" id="UP001501536">
    <property type="component" value="Unassembled WGS sequence"/>
</dbReference>
<keyword evidence="3" id="KW-1185">Reference proteome</keyword>
<dbReference type="PANTHER" id="PTHR43434">
    <property type="entry name" value="PHOSPHOGLYCOLATE PHOSPHATASE"/>
    <property type="match status" value="1"/>
</dbReference>
<gene>
    <name evidence="2" type="ORF">GCM10022377_03010</name>
</gene>